<evidence type="ECO:0000313" key="1">
    <source>
        <dbReference type="EMBL" id="JAD77000.1"/>
    </source>
</evidence>
<sequence length="36" mass="4277">MEITCSLCGDMHDLLIEVRYDMHDLLIEEGRDHLFL</sequence>
<name>A0A0A9CUC8_ARUDO</name>
<accession>A0A0A9CUC8</accession>
<reference evidence="1" key="1">
    <citation type="submission" date="2014-09" db="EMBL/GenBank/DDBJ databases">
        <authorList>
            <person name="Magalhaes I.L.F."/>
            <person name="Oliveira U."/>
            <person name="Santos F.R."/>
            <person name="Vidigal T.H.D.A."/>
            <person name="Brescovit A.D."/>
            <person name="Santos A.J."/>
        </authorList>
    </citation>
    <scope>NUCLEOTIDE SEQUENCE</scope>
    <source>
        <tissue evidence="1">Shoot tissue taken approximately 20 cm above the soil surface</tissue>
    </source>
</reference>
<protein>
    <submittedName>
        <fullName evidence="1">Uncharacterized protein</fullName>
    </submittedName>
</protein>
<dbReference type="AlphaFoldDB" id="A0A0A9CUC8"/>
<proteinExistence type="predicted"/>
<dbReference type="EMBL" id="GBRH01220895">
    <property type="protein sequence ID" value="JAD77000.1"/>
    <property type="molecule type" value="Transcribed_RNA"/>
</dbReference>
<reference evidence="1" key="2">
    <citation type="journal article" date="2015" name="Data Brief">
        <title>Shoot transcriptome of the giant reed, Arundo donax.</title>
        <authorList>
            <person name="Barrero R.A."/>
            <person name="Guerrero F.D."/>
            <person name="Moolhuijzen P."/>
            <person name="Goolsby J.A."/>
            <person name="Tidwell J."/>
            <person name="Bellgard S.E."/>
            <person name="Bellgard M.I."/>
        </authorList>
    </citation>
    <scope>NUCLEOTIDE SEQUENCE</scope>
    <source>
        <tissue evidence="1">Shoot tissue taken approximately 20 cm above the soil surface</tissue>
    </source>
</reference>
<organism evidence="1">
    <name type="scientific">Arundo donax</name>
    <name type="common">Giant reed</name>
    <name type="synonym">Donax arundinaceus</name>
    <dbReference type="NCBI Taxonomy" id="35708"/>
    <lineage>
        <taxon>Eukaryota</taxon>
        <taxon>Viridiplantae</taxon>
        <taxon>Streptophyta</taxon>
        <taxon>Embryophyta</taxon>
        <taxon>Tracheophyta</taxon>
        <taxon>Spermatophyta</taxon>
        <taxon>Magnoliopsida</taxon>
        <taxon>Liliopsida</taxon>
        <taxon>Poales</taxon>
        <taxon>Poaceae</taxon>
        <taxon>PACMAD clade</taxon>
        <taxon>Arundinoideae</taxon>
        <taxon>Arundineae</taxon>
        <taxon>Arundo</taxon>
    </lineage>
</organism>